<reference evidence="3" key="1">
    <citation type="journal article" date="2019" name="Int. J. Syst. Evol. Microbiol.">
        <title>The Global Catalogue of Microorganisms (GCM) 10K type strain sequencing project: providing services to taxonomists for standard genome sequencing and annotation.</title>
        <authorList>
            <consortium name="The Broad Institute Genomics Platform"/>
            <consortium name="The Broad Institute Genome Sequencing Center for Infectious Disease"/>
            <person name="Wu L."/>
            <person name="Ma J."/>
        </authorList>
    </citation>
    <scope>NUCLEOTIDE SEQUENCE [LARGE SCALE GENOMIC DNA]</scope>
    <source>
        <strain evidence="3">CGMCC 4.7397</strain>
    </source>
</reference>
<proteinExistence type="predicted"/>
<dbReference type="Proteomes" id="UP001596119">
    <property type="component" value="Unassembled WGS sequence"/>
</dbReference>
<accession>A0ABW1I9R5</accession>
<keyword evidence="3" id="KW-1185">Reference proteome</keyword>
<dbReference type="RefSeq" id="WP_379566605.1">
    <property type="nucleotide sequence ID" value="NZ_JBHSQK010000033.1"/>
</dbReference>
<feature type="domain" description="DNA ligase D polymerase" evidence="1">
    <location>
        <begin position="31"/>
        <end position="284"/>
    </location>
</feature>
<dbReference type="Pfam" id="PF21686">
    <property type="entry name" value="LigD_Prim-Pol"/>
    <property type="match status" value="1"/>
</dbReference>
<evidence type="ECO:0000313" key="3">
    <source>
        <dbReference type="Proteomes" id="UP001596119"/>
    </source>
</evidence>
<comment type="caution">
    <text evidence="2">The sequence shown here is derived from an EMBL/GenBank/DDBJ whole genome shotgun (WGS) entry which is preliminary data.</text>
</comment>
<dbReference type="EC" id="6.5.1.1" evidence="2"/>
<keyword evidence="2" id="KW-0436">Ligase</keyword>
<protein>
    <submittedName>
        <fullName evidence="2">Non-homologous end-joining DNA ligase</fullName>
        <ecNumber evidence="2">6.5.1.1</ecNumber>
    </submittedName>
</protein>
<evidence type="ECO:0000259" key="1">
    <source>
        <dbReference type="Pfam" id="PF21686"/>
    </source>
</evidence>
<dbReference type="InterPro" id="IPR014145">
    <property type="entry name" value="LigD_pol_dom"/>
</dbReference>
<sequence length="318" mass="36033">MAGDAVELEVGDRTVRLSSPDRVYFAARGETKLDLARYYMAVGDGIVRSLRERPCMLHRFPTGTDGEKVHQKRLPRGAPDWVRTVRVHFPRYNRHADELCVTHVADVVWAVQMSTVEFHPWNSRAADTESPDEWRIDLDPMPDASYADVRRVAHVAHEVLDELGATGYPKTSGGKGLHVYVRIPPEHGFAEVRRAAHAFAREVERRCAIVDLSWWRKDRDPRSVFVDYNQNARDHTIACAYSVRGTPEGRVSTPIRWDEIDSAEPGDFTLATVPARFAELGDLHAGIDDDVFRIEPLLEWADRDARDSGEDVPDLDEL</sequence>
<dbReference type="Gene3D" id="3.90.920.10">
    <property type="entry name" value="DNA primase, PRIM domain"/>
    <property type="match status" value="1"/>
</dbReference>
<dbReference type="InterPro" id="IPR052171">
    <property type="entry name" value="NHEJ_LigD"/>
</dbReference>
<evidence type="ECO:0000313" key="2">
    <source>
        <dbReference type="EMBL" id="MFC5949494.1"/>
    </source>
</evidence>
<dbReference type="EMBL" id="JBHSQK010000033">
    <property type="protein sequence ID" value="MFC5949494.1"/>
    <property type="molecule type" value="Genomic_DNA"/>
</dbReference>
<dbReference type="NCBIfam" id="TIGR02778">
    <property type="entry name" value="ligD_pol"/>
    <property type="match status" value="1"/>
</dbReference>
<name>A0ABW1I9R5_9PSEU</name>
<dbReference type="PANTHER" id="PTHR42705">
    <property type="entry name" value="BIFUNCTIONAL NON-HOMOLOGOUS END JOINING PROTEIN LIGD"/>
    <property type="match status" value="1"/>
</dbReference>
<organism evidence="2 3">
    <name type="scientific">Pseudonocardia lutea</name>
    <dbReference type="NCBI Taxonomy" id="2172015"/>
    <lineage>
        <taxon>Bacteria</taxon>
        <taxon>Bacillati</taxon>
        <taxon>Actinomycetota</taxon>
        <taxon>Actinomycetes</taxon>
        <taxon>Pseudonocardiales</taxon>
        <taxon>Pseudonocardiaceae</taxon>
        <taxon>Pseudonocardia</taxon>
    </lineage>
</organism>
<gene>
    <name evidence="2" type="primary">ligD</name>
    <name evidence="2" type="ORF">ACFQH9_14560</name>
</gene>
<dbReference type="PANTHER" id="PTHR42705:SF3">
    <property type="entry name" value="ATP-DEPENDENT DNA LIGASE"/>
    <property type="match status" value="1"/>
</dbReference>
<dbReference type="GO" id="GO:0003910">
    <property type="term" value="F:DNA ligase (ATP) activity"/>
    <property type="evidence" value="ECO:0007669"/>
    <property type="project" value="UniProtKB-EC"/>
</dbReference>